<sequence length="109" mass="11390">MSKKSASNPAGESNDTTATALTALATQINAFVHEGTLDSRFAAKLVKRLKKEAEAISETGNATKSDLKELKKALDAVDAALHEHDAGLLVTANAALRASDDMPEATTPQ</sequence>
<name>A0ABX2C6A1_9BURK</name>
<dbReference type="RefSeq" id="WP_172318840.1">
    <property type="nucleotide sequence ID" value="NZ_WOEY01000181.1"/>
</dbReference>
<reference evidence="1 2" key="1">
    <citation type="submission" date="2019-11" db="EMBL/GenBank/DDBJ databases">
        <title>Metabolism of dissolved organic matter in forest soils.</title>
        <authorList>
            <person name="Cyle K.T."/>
            <person name="Wilhelm R.C."/>
            <person name="Martinez C.E."/>
        </authorList>
    </citation>
    <scope>NUCLEOTIDE SEQUENCE [LARGE SCALE GENOMIC DNA]</scope>
    <source>
        <strain evidence="1 2">1N</strain>
    </source>
</reference>
<gene>
    <name evidence="1" type="ORF">GNZ12_42555</name>
</gene>
<accession>A0ABX2C6A1</accession>
<dbReference type="Proteomes" id="UP000652198">
    <property type="component" value="Unassembled WGS sequence"/>
</dbReference>
<evidence type="ECO:0000313" key="2">
    <source>
        <dbReference type="Proteomes" id="UP000652198"/>
    </source>
</evidence>
<proteinExistence type="predicted"/>
<keyword evidence="2" id="KW-1185">Reference proteome</keyword>
<protein>
    <submittedName>
        <fullName evidence="1">Uncharacterized protein</fullName>
    </submittedName>
</protein>
<comment type="caution">
    <text evidence="1">The sequence shown here is derived from an EMBL/GenBank/DDBJ whole genome shotgun (WGS) entry which is preliminary data.</text>
</comment>
<organism evidence="1 2">
    <name type="scientific">Paraburkholderia solitsugae</name>
    <dbReference type="NCBI Taxonomy" id="2675748"/>
    <lineage>
        <taxon>Bacteria</taxon>
        <taxon>Pseudomonadati</taxon>
        <taxon>Pseudomonadota</taxon>
        <taxon>Betaproteobacteria</taxon>
        <taxon>Burkholderiales</taxon>
        <taxon>Burkholderiaceae</taxon>
        <taxon>Paraburkholderia</taxon>
    </lineage>
</organism>
<evidence type="ECO:0000313" key="1">
    <source>
        <dbReference type="EMBL" id="NPT47863.1"/>
    </source>
</evidence>
<dbReference type="EMBL" id="WOEY01000181">
    <property type="protein sequence ID" value="NPT47863.1"/>
    <property type="molecule type" value="Genomic_DNA"/>
</dbReference>